<dbReference type="Proteomes" id="UP000032726">
    <property type="component" value="Chromosome"/>
</dbReference>
<dbReference type="PANTHER" id="PTHR24321">
    <property type="entry name" value="DEHYDROGENASES, SHORT CHAIN"/>
    <property type="match status" value="1"/>
</dbReference>
<reference evidence="3 4" key="1">
    <citation type="submission" date="2015-03" db="EMBL/GenBank/DDBJ databases">
        <title>Complete genome sequence of Muricauda lutaonensis CC-HSB-11T, isolated from a coastal hot spring.</title>
        <authorList>
            <person name="Kim K.M."/>
        </authorList>
    </citation>
    <scope>NUCLEOTIDE SEQUENCE [LARGE SCALE GENOMIC DNA]</scope>
    <source>
        <strain evidence="3 4">CC-HSB-11</strain>
    </source>
</reference>
<name>A0A0D5YQT0_9FLAO</name>
<evidence type="ECO:0000313" key="4">
    <source>
        <dbReference type="Proteomes" id="UP000032726"/>
    </source>
</evidence>
<sequence length="253" mass="27213">MNRLKDKVAVVTGGAAGIGKETAKVFLLEGAKALLVDIDEEALKKTVKEFDNANVKYCQADVSKASDVKKYTQEALDVFGRIDVFFSNAGIEGTSRPIAEYPDEVFNKVIDINLKGVWHGCKYVIPKMAEGGSVIITSSVAGLKGFQGLGAYVASKHGVIGIMRTAAIEFAERKIRVNTVHPGPVNNEMMRRIEADISPDDPLQAQQGFEAIVPFGRYAEASEIADLVIFLASDESKYITGSTHVIDGGLMAG</sequence>
<dbReference type="PRINTS" id="PR00081">
    <property type="entry name" value="GDHRDH"/>
</dbReference>
<dbReference type="NCBIfam" id="NF005559">
    <property type="entry name" value="PRK07231.1"/>
    <property type="match status" value="1"/>
</dbReference>
<dbReference type="InterPro" id="IPR002347">
    <property type="entry name" value="SDR_fam"/>
</dbReference>
<dbReference type="FunFam" id="3.40.50.720:FF:000084">
    <property type="entry name" value="Short-chain dehydrogenase reductase"/>
    <property type="match status" value="1"/>
</dbReference>
<dbReference type="Pfam" id="PF13561">
    <property type="entry name" value="adh_short_C2"/>
    <property type="match status" value="1"/>
</dbReference>
<dbReference type="SUPFAM" id="SSF51735">
    <property type="entry name" value="NAD(P)-binding Rossmann-fold domains"/>
    <property type="match status" value="1"/>
</dbReference>
<dbReference type="Gene3D" id="3.40.50.720">
    <property type="entry name" value="NAD(P)-binding Rossmann-like Domain"/>
    <property type="match status" value="1"/>
</dbReference>
<comment type="similarity">
    <text evidence="1">Belongs to the short-chain dehydrogenases/reductases (SDR) family.</text>
</comment>
<dbReference type="KEGG" id="mlt:VC82_575"/>
<dbReference type="OrthoDB" id="597477at2"/>
<accession>A0A0D5YQT0</accession>
<keyword evidence="2" id="KW-0560">Oxidoreductase</keyword>
<dbReference type="CDD" id="cd05233">
    <property type="entry name" value="SDR_c"/>
    <property type="match status" value="1"/>
</dbReference>
<protein>
    <submittedName>
        <fullName evidence="3">3-oxoacyl-(Acyl-carrier-protein) reductase</fullName>
    </submittedName>
</protein>
<dbReference type="AlphaFoldDB" id="A0A0D5YQT0"/>
<dbReference type="PRINTS" id="PR00080">
    <property type="entry name" value="SDRFAMILY"/>
</dbReference>
<dbReference type="InterPro" id="IPR036291">
    <property type="entry name" value="NAD(P)-bd_dom_sf"/>
</dbReference>
<dbReference type="PATRIC" id="fig|516051.4.peg.598"/>
<dbReference type="HOGENOM" id="CLU_010194_1_0_10"/>
<dbReference type="PROSITE" id="PS00061">
    <property type="entry name" value="ADH_SHORT"/>
    <property type="match status" value="1"/>
</dbReference>
<dbReference type="PANTHER" id="PTHR24321:SF8">
    <property type="entry name" value="ESTRADIOL 17-BETA-DEHYDROGENASE 8-RELATED"/>
    <property type="match status" value="1"/>
</dbReference>
<dbReference type="GO" id="GO:0016491">
    <property type="term" value="F:oxidoreductase activity"/>
    <property type="evidence" value="ECO:0007669"/>
    <property type="project" value="UniProtKB-KW"/>
</dbReference>
<evidence type="ECO:0000256" key="2">
    <source>
        <dbReference type="ARBA" id="ARBA00023002"/>
    </source>
</evidence>
<dbReference type="RefSeq" id="WP_045801035.1">
    <property type="nucleotide sequence ID" value="NZ_CP011071.1"/>
</dbReference>
<keyword evidence="4" id="KW-1185">Reference proteome</keyword>
<gene>
    <name evidence="3" type="ORF">VC82_575</name>
</gene>
<dbReference type="STRING" id="516051.VC82_575"/>
<evidence type="ECO:0000313" key="3">
    <source>
        <dbReference type="EMBL" id="AKA34248.1"/>
    </source>
</evidence>
<evidence type="ECO:0000256" key="1">
    <source>
        <dbReference type="ARBA" id="ARBA00006484"/>
    </source>
</evidence>
<organism evidence="3 4">
    <name type="scientific">Flagellimonas lutaonensis</name>
    <dbReference type="NCBI Taxonomy" id="516051"/>
    <lineage>
        <taxon>Bacteria</taxon>
        <taxon>Pseudomonadati</taxon>
        <taxon>Bacteroidota</taxon>
        <taxon>Flavobacteriia</taxon>
        <taxon>Flavobacteriales</taxon>
        <taxon>Flavobacteriaceae</taxon>
        <taxon>Flagellimonas</taxon>
    </lineage>
</organism>
<dbReference type="InterPro" id="IPR020904">
    <property type="entry name" value="Sc_DH/Rdtase_CS"/>
</dbReference>
<dbReference type="EMBL" id="CP011071">
    <property type="protein sequence ID" value="AKA34248.1"/>
    <property type="molecule type" value="Genomic_DNA"/>
</dbReference>
<proteinExistence type="inferred from homology"/>